<keyword evidence="7 9" id="KW-0520">NAD</keyword>
<dbReference type="GO" id="GO:0005829">
    <property type="term" value="C:cytosol"/>
    <property type="evidence" value="ECO:0007669"/>
    <property type="project" value="TreeGrafter"/>
</dbReference>
<comment type="caution">
    <text evidence="11">The sequence shown here is derived from an EMBL/GenBank/DDBJ whole genome shotgun (WGS) entry which is preliminary data.</text>
</comment>
<sequence>MAETLLVTGGAGYIGTHTLVELIGAGVRPVVFDDFSTGSRAALQRVAGITGVEVPCIEGDVRDAAMLDRVFAEAAASGEPVGCVLHLAARKVVNESVADPLRYYDNNVHGTLVLLQAMQRAGIRRFVFSSSANVYGEPEFQPYTETHRISPATPYGQSKAMIEQVLRDVCVSDPGFSAVTLRYFNPIGAHPSGLIGEDPRGTPDNIFPYITQVAVGKLPELAVFGDDYPTPDGTGVRDYLHIVDLARGHVHAVEHAERAPGFTVVNLGTGQGTTVLELVRAFERASGRRVPYRIAPRRPGDIAEAWADPGLAHELLGWRAQYTIEQMCADGWRWQSANPDGYGGA</sequence>
<dbReference type="PANTHER" id="PTHR43725">
    <property type="entry name" value="UDP-GLUCOSE 4-EPIMERASE"/>
    <property type="match status" value="1"/>
</dbReference>
<comment type="subunit">
    <text evidence="9">Homodimer.</text>
</comment>
<evidence type="ECO:0000313" key="12">
    <source>
        <dbReference type="Proteomes" id="UP000318405"/>
    </source>
</evidence>
<dbReference type="RefSeq" id="WP_143949898.1">
    <property type="nucleotide sequence ID" value="NZ_BAABMB010000003.1"/>
</dbReference>
<dbReference type="EMBL" id="VLTJ01000038">
    <property type="protein sequence ID" value="TSH91024.1"/>
    <property type="molecule type" value="Genomic_DNA"/>
</dbReference>
<keyword evidence="8 9" id="KW-0413">Isomerase</keyword>
<evidence type="ECO:0000256" key="5">
    <source>
        <dbReference type="ARBA" id="ARBA00013189"/>
    </source>
</evidence>
<dbReference type="InterPro" id="IPR036291">
    <property type="entry name" value="NAD(P)-bd_dom_sf"/>
</dbReference>
<proteinExistence type="inferred from homology"/>
<name>A0A556ADP7_9BURK</name>
<evidence type="ECO:0000256" key="1">
    <source>
        <dbReference type="ARBA" id="ARBA00000083"/>
    </source>
</evidence>
<evidence type="ECO:0000256" key="6">
    <source>
        <dbReference type="ARBA" id="ARBA00018569"/>
    </source>
</evidence>
<dbReference type="NCBIfam" id="TIGR01179">
    <property type="entry name" value="galE"/>
    <property type="match status" value="1"/>
</dbReference>
<dbReference type="InterPro" id="IPR005886">
    <property type="entry name" value="UDP_G4E"/>
</dbReference>
<dbReference type="EC" id="5.1.3.2" evidence="5 9"/>
<comment type="cofactor">
    <cofactor evidence="2 9">
        <name>NAD(+)</name>
        <dbReference type="ChEBI" id="CHEBI:57540"/>
    </cofactor>
</comment>
<comment type="pathway">
    <text evidence="3 9">Carbohydrate metabolism; galactose metabolism.</text>
</comment>
<dbReference type="Pfam" id="PF16363">
    <property type="entry name" value="GDP_Man_Dehyd"/>
    <property type="match status" value="1"/>
</dbReference>
<dbReference type="GO" id="GO:0006012">
    <property type="term" value="P:galactose metabolic process"/>
    <property type="evidence" value="ECO:0007669"/>
    <property type="project" value="UniProtKB-UniPathway"/>
</dbReference>
<dbReference type="OrthoDB" id="9803010at2"/>
<comment type="catalytic activity">
    <reaction evidence="1 9">
        <text>UDP-alpha-D-glucose = UDP-alpha-D-galactose</text>
        <dbReference type="Rhea" id="RHEA:22168"/>
        <dbReference type="ChEBI" id="CHEBI:58885"/>
        <dbReference type="ChEBI" id="CHEBI:66914"/>
        <dbReference type="EC" id="5.1.3.2"/>
    </reaction>
</comment>
<evidence type="ECO:0000256" key="7">
    <source>
        <dbReference type="ARBA" id="ARBA00023027"/>
    </source>
</evidence>
<dbReference type="Gene3D" id="3.40.50.720">
    <property type="entry name" value="NAD(P)-binding Rossmann-like Domain"/>
    <property type="match status" value="1"/>
</dbReference>
<reference evidence="11 12" key="1">
    <citation type="submission" date="2019-07" db="EMBL/GenBank/DDBJ databases">
        <title>Qingshengfaniella alkalisoli gen. nov., sp. nov., isolated from saline soil.</title>
        <authorList>
            <person name="Xu L."/>
            <person name="Huang X.-X."/>
            <person name="Sun J.-Q."/>
        </authorList>
    </citation>
    <scope>NUCLEOTIDE SEQUENCE [LARGE SCALE GENOMIC DNA]</scope>
    <source>
        <strain evidence="11 12">DSM 27279</strain>
    </source>
</reference>
<organism evidence="11 12">
    <name type="scientific">Verticiella sediminum</name>
    <dbReference type="NCBI Taxonomy" id="1247510"/>
    <lineage>
        <taxon>Bacteria</taxon>
        <taxon>Pseudomonadati</taxon>
        <taxon>Pseudomonadota</taxon>
        <taxon>Betaproteobacteria</taxon>
        <taxon>Burkholderiales</taxon>
        <taxon>Alcaligenaceae</taxon>
        <taxon>Verticiella</taxon>
    </lineage>
</organism>
<evidence type="ECO:0000313" key="11">
    <source>
        <dbReference type="EMBL" id="TSH91024.1"/>
    </source>
</evidence>
<evidence type="ECO:0000256" key="9">
    <source>
        <dbReference type="RuleBase" id="RU366046"/>
    </source>
</evidence>
<dbReference type="GO" id="GO:0003978">
    <property type="term" value="F:UDP-glucose 4-epimerase activity"/>
    <property type="evidence" value="ECO:0007669"/>
    <property type="project" value="UniProtKB-UniRule"/>
</dbReference>
<accession>A0A556ADP7</accession>
<evidence type="ECO:0000256" key="4">
    <source>
        <dbReference type="ARBA" id="ARBA00007637"/>
    </source>
</evidence>
<dbReference type="InterPro" id="IPR016040">
    <property type="entry name" value="NAD(P)-bd_dom"/>
</dbReference>
<comment type="similarity">
    <text evidence="4 9">Belongs to the NAD(P)-dependent epimerase/dehydratase family.</text>
</comment>
<dbReference type="Proteomes" id="UP000318405">
    <property type="component" value="Unassembled WGS sequence"/>
</dbReference>
<dbReference type="CDD" id="cd05247">
    <property type="entry name" value="UDP_G4E_1_SDR_e"/>
    <property type="match status" value="1"/>
</dbReference>
<keyword evidence="12" id="KW-1185">Reference proteome</keyword>
<dbReference type="UniPathway" id="UPA00214"/>
<dbReference type="Gene3D" id="3.90.25.10">
    <property type="entry name" value="UDP-galactose 4-epimerase, domain 1"/>
    <property type="match status" value="1"/>
</dbReference>
<keyword evidence="9" id="KW-0119">Carbohydrate metabolism</keyword>
<evidence type="ECO:0000256" key="8">
    <source>
        <dbReference type="ARBA" id="ARBA00023235"/>
    </source>
</evidence>
<evidence type="ECO:0000256" key="3">
    <source>
        <dbReference type="ARBA" id="ARBA00004947"/>
    </source>
</evidence>
<feature type="domain" description="NAD(P)-binding" evidence="10">
    <location>
        <begin position="6"/>
        <end position="330"/>
    </location>
</feature>
<evidence type="ECO:0000256" key="2">
    <source>
        <dbReference type="ARBA" id="ARBA00001911"/>
    </source>
</evidence>
<dbReference type="AlphaFoldDB" id="A0A556ADP7"/>
<gene>
    <name evidence="11" type="primary">galE</name>
    <name evidence="11" type="ORF">FOZ76_19195</name>
</gene>
<dbReference type="PANTHER" id="PTHR43725:SF47">
    <property type="entry name" value="UDP-GLUCOSE 4-EPIMERASE"/>
    <property type="match status" value="1"/>
</dbReference>
<protein>
    <recommendedName>
        <fullName evidence="6 9">UDP-glucose 4-epimerase</fullName>
        <ecNumber evidence="5 9">5.1.3.2</ecNumber>
    </recommendedName>
</protein>
<evidence type="ECO:0000259" key="10">
    <source>
        <dbReference type="Pfam" id="PF16363"/>
    </source>
</evidence>
<dbReference type="SUPFAM" id="SSF51735">
    <property type="entry name" value="NAD(P)-binding Rossmann-fold domains"/>
    <property type="match status" value="1"/>
</dbReference>
<dbReference type="NCBIfam" id="NF007956">
    <property type="entry name" value="PRK10675.1"/>
    <property type="match status" value="1"/>
</dbReference>